<evidence type="ECO:0000256" key="3">
    <source>
        <dbReference type="ARBA" id="ARBA00022448"/>
    </source>
</evidence>
<dbReference type="InterPro" id="IPR058533">
    <property type="entry name" value="Cation_efflux_TM"/>
</dbReference>
<geneLocation type="plasmid" evidence="10 11">
    <name>pWSM1592_1</name>
</geneLocation>
<dbReference type="SUPFAM" id="SSF161111">
    <property type="entry name" value="Cation efflux protein transmembrane domain-like"/>
    <property type="match status" value="1"/>
</dbReference>
<dbReference type="PANTHER" id="PTHR43840">
    <property type="entry name" value="MITOCHONDRIAL METAL TRANSPORTER 1-RELATED"/>
    <property type="match status" value="1"/>
</dbReference>
<dbReference type="EMBL" id="CP104144">
    <property type="protein sequence ID" value="UWU18069.1"/>
    <property type="molecule type" value="Genomic_DNA"/>
</dbReference>
<feature type="domain" description="Cation efflux protein transmembrane" evidence="8">
    <location>
        <begin position="58"/>
        <end position="245"/>
    </location>
</feature>
<keyword evidence="6 7" id="KW-0472">Membrane</keyword>
<evidence type="ECO:0000256" key="5">
    <source>
        <dbReference type="ARBA" id="ARBA00022989"/>
    </source>
</evidence>
<comment type="similarity">
    <text evidence="2">Belongs to the cation diffusion facilitator (CDF) transporter (TC 2.A.4) family.</text>
</comment>
<evidence type="ECO:0000259" key="8">
    <source>
        <dbReference type="Pfam" id="PF01545"/>
    </source>
</evidence>
<accession>A0ABY5XV65</accession>
<dbReference type="Proteomes" id="UP001060123">
    <property type="component" value="Plasmid pWSM1592_1"/>
</dbReference>
<feature type="transmembrane region" description="Helical" evidence="7">
    <location>
        <begin position="157"/>
        <end position="179"/>
    </location>
</feature>
<dbReference type="NCBIfam" id="TIGR01297">
    <property type="entry name" value="CDF"/>
    <property type="match status" value="1"/>
</dbReference>
<dbReference type="InterPro" id="IPR036837">
    <property type="entry name" value="Cation_efflux_CTD_sf"/>
</dbReference>
<gene>
    <name evidence="10" type="ORF">N2599_22540</name>
</gene>
<evidence type="ECO:0000256" key="6">
    <source>
        <dbReference type="ARBA" id="ARBA00023136"/>
    </source>
</evidence>
<dbReference type="Gene3D" id="3.30.70.1350">
    <property type="entry name" value="Cation efflux protein, cytoplasmic domain"/>
    <property type="match status" value="1"/>
</dbReference>
<dbReference type="Pfam" id="PF01545">
    <property type="entry name" value="Cation_efflux"/>
    <property type="match status" value="1"/>
</dbReference>
<reference evidence="10" key="1">
    <citation type="submission" date="2022-09" db="EMBL/GenBank/DDBJ databases">
        <title>Australian commercial rhizobial inoculants.</title>
        <authorList>
            <person name="Kohlmeier M.G."/>
            <person name="O'Hara G.W."/>
            <person name="Colombi E."/>
            <person name="Ramsay J.P."/>
            <person name="Terpolilli J."/>
        </authorList>
    </citation>
    <scope>NUCLEOTIDE SEQUENCE</scope>
    <source>
        <strain evidence="10">WSM1592</strain>
        <plasmid evidence="10">pWSM1592_1</plasmid>
    </source>
</reference>
<evidence type="ECO:0000256" key="1">
    <source>
        <dbReference type="ARBA" id="ARBA00004141"/>
    </source>
</evidence>
<feature type="transmembrane region" description="Helical" evidence="7">
    <location>
        <begin position="60"/>
        <end position="84"/>
    </location>
</feature>
<sequence length="450" mass="47735">MFASIKEWLGFGHAGHAYGHGNGSHTHSHSNAGGHGHTHGVVDPSIASSARGIWAIKWSFVILAITAALQLVVVFISGSVALLADTIHNIGDAATAIPLWIAFTLVRRKPTRIFNYGLGRVEDFAGMLIVLIILFSAIVAGYEAIDRLMNPQPITQLLAVGAAGIIGFIGNEAVAIFRIKVGREMNSAALIADGYHARTDGLTSLAVVLGAFGVWMGFPLADPIVGLLITIAIFGIVWQSARSVITRSLDGVEPGITDEIRHAAGHVAGIERLTDVKARWLGHKLHADVTIAVDSSKSVAQANAVVLALRKELNAHLPALGTATIQLDTAGTATPVENQDNGHHHAPAPFTVSSPLATGLLEIVDTPDGERFRLSVGKHIHGLQAVVEINRGNGAIERLPLLPSPTDHHVMISAVAPAEPHEFEAVLKLMAGIEVDDLSFRMEEPEGHHH</sequence>
<evidence type="ECO:0000259" key="9">
    <source>
        <dbReference type="Pfam" id="PF16916"/>
    </source>
</evidence>
<proteinExistence type="inferred from homology"/>
<evidence type="ECO:0000256" key="4">
    <source>
        <dbReference type="ARBA" id="ARBA00022692"/>
    </source>
</evidence>
<dbReference type="Pfam" id="PF16916">
    <property type="entry name" value="ZT_dimer"/>
    <property type="match status" value="1"/>
</dbReference>
<keyword evidence="3" id="KW-0813">Transport</keyword>
<dbReference type="Gene3D" id="1.20.1510.10">
    <property type="entry name" value="Cation efflux protein transmembrane domain"/>
    <property type="match status" value="1"/>
</dbReference>
<comment type="subcellular location">
    <subcellularLocation>
        <location evidence="1">Membrane</location>
        <topology evidence="1">Multi-pass membrane protein</topology>
    </subcellularLocation>
</comment>
<evidence type="ECO:0000313" key="11">
    <source>
        <dbReference type="Proteomes" id="UP001060123"/>
    </source>
</evidence>
<organism evidence="10 11">
    <name type="scientific">Rhizobium sullae</name>
    <name type="common">Rhizobium hedysari</name>
    <dbReference type="NCBI Taxonomy" id="50338"/>
    <lineage>
        <taxon>Bacteria</taxon>
        <taxon>Pseudomonadati</taxon>
        <taxon>Pseudomonadota</taxon>
        <taxon>Alphaproteobacteria</taxon>
        <taxon>Hyphomicrobiales</taxon>
        <taxon>Rhizobiaceae</taxon>
        <taxon>Rhizobium/Agrobacterium group</taxon>
        <taxon>Rhizobium</taxon>
    </lineage>
</organism>
<keyword evidence="11" id="KW-1185">Reference proteome</keyword>
<dbReference type="PANTHER" id="PTHR43840:SF15">
    <property type="entry name" value="MITOCHONDRIAL METAL TRANSPORTER 1-RELATED"/>
    <property type="match status" value="1"/>
</dbReference>
<name>A0ABY5XV65_RHISU</name>
<dbReference type="RefSeq" id="WP_027512711.1">
    <property type="nucleotide sequence ID" value="NZ_CP104144.1"/>
</dbReference>
<keyword evidence="10" id="KW-0614">Plasmid</keyword>
<dbReference type="InterPro" id="IPR050291">
    <property type="entry name" value="CDF_Transporter"/>
</dbReference>
<feature type="transmembrane region" description="Helical" evidence="7">
    <location>
        <begin position="224"/>
        <end position="241"/>
    </location>
</feature>
<keyword evidence="4 7" id="KW-0812">Transmembrane</keyword>
<feature type="transmembrane region" description="Helical" evidence="7">
    <location>
        <begin position="127"/>
        <end position="145"/>
    </location>
</feature>
<evidence type="ECO:0000313" key="10">
    <source>
        <dbReference type="EMBL" id="UWU18069.1"/>
    </source>
</evidence>
<dbReference type="SUPFAM" id="SSF160240">
    <property type="entry name" value="Cation efflux protein cytoplasmic domain-like"/>
    <property type="match status" value="1"/>
</dbReference>
<dbReference type="InterPro" id="IPR027470">
    <property type="entry name" value="Cation_efflux_CTD"/>
</dbReference>
<dbReference type="InterPro" id="IPR027469">
    <property type="entry name" value="Cation_efflux_TMD_sf"/>
</dbReference>
<evidence type="ECO:0000256" key="2">
    <source>
        <dbReference type="ARBA" id="ARBA00008114"/>
    </source>
</evidence>
<dbReference type="InterPro" id="IPR002524">
    <property type="entry name" value="Cation_efflux"/>
</dbReference>
<evidence type="ECO:0000256" key="7">
    <source>
        <dbReference type="SAM" id="Phobius"/>
    </source>
</evidence>
<feature type="domain" description="Cation efflux protein cytoplasmic" evidence="9">
    <location>
        <begin position="257"/>
        <end position="328"/>
    </location>
</feature>
<keyword evidence="5 7" id="KW-1133">Transmembrane helix</keyword>
<protein>
    <submittedName>
        <fullName evidence="10">Cation diffusion facilitator family transporter</fullName>
    </submittedName>
</protein>